<proteinExistence type="predicted"/>
<sequence>MNYNALSYDRSESSVQPMLFSANEPALYQDDTKTGYFSVLIKSGTGSGMKIQTSHPLEHLQFVLSALDPNRDTWISQASFFKKNRRVVNLKSVGLSFLDIDCYRLSWAKGLPPEVMAKHFVAFCEHEGVPAPSLIVFSGRGLQPKWLFEEALPQAALPRWNAVQKTLLGKLERYGADPMARDASRVLRLVETINTKSGAYCHVVHQTSGLDGLPIRYDFDAFADLILPFTREEIRQRRAELAEKALERVQRALERPECILTTDSLNWGRLLDLRQLVAMRGGIHEGMRMMMLAYQMNFLALSRQVEPSTFFLEAKQVANAIDPTWGFHNTDLSAIIGKFKEALAGKTVFFAGREYSPLYTPTNETLIDLFQITDDEQRQLKTIISSTIKLERKLETQKTKRRQEGMMARADYEGRADARYERAMELRSQGLSIRKIALEMGISKSRVQQYLSQKN</sequence>
<name>A0A0H5PYK1_9ZZZZ</name>
<dbReference type="Gene3D" id="1.10.10.60">
    <property type="entry name" value="Homeodomain-like"/>
    <property type="match status" value="1"/>
</dbReference>
<reference evidence="1" key="1">
    <citation type="submission" date="2015-06" db="EMBL/GenBank/DDBJ databases">
        <authorList>
            <person name="Joergensen T."/>
        </authorList>
    </citation>
    <scope>NUCLEOTIDE SEQUENCE</scope>
    <source>
        <plasmid evidence="1">pRGRH0358</plasmid>
    </source>
</reference>
<organism evidence="1">
    <name type="scientific">uncultured prokaryote</name>
    <dbReference type="NCBI Taxonomy" id="198431"/>
    <lineage>
        <taxon>unclassified sequences</taxon>
        <taxon>environmental samples</taxon>
    </lineage>
</organism>
<evidence type="ECO:0008006" key="2">
    <source>
        <dbReference type="Google" id="ProtNLM"/>
    </source>
</evidence>
<geneLocation type="plasmid" evidence="1">
    <name>pRGRH0358</name>
</geneLocation>
<accession>A0A0H5PYK1</accession>
<keyword evidence="1" id="KW-0614">Plasmid</keyword>
<reference evidence="1" key="2">
    <citation type="submission" date="2015-07" db="EMBL/GenBank/DDBJ databases">
        <title>Plasmids, circular viruses and viroids from rat gut.</title>
        <authorList>
            <person name="Jorgensen T.J."/>
            <person name="Hansen M.A."/>
            <person name="Xu Z."/>
            <person name="Tabak M.A."/>
            <person name="Sorensen S.J."/>
            <person name="Hansen L.H."/>
        </authorList>
    </citation>
    <scope>NUCLEOTIDE SEQUENCE</scope>
    <source>
        <plasmid evidence="1">pRGRH0358</plasmid>
    </source>
</reference>
<evidence type="ECO:0000313" key="1">
    <source>
        <dbReference type="EMBL" id="CRY94786.1"/>
    </source>
</evidence>
<protein>
    <recommendedName>
        <fullName evidence="2">Resolvase HTH domain-containing protein</fullName>
    </recommendedName>
</protein>
<dbReference type="EMBL" id="LN853021">
    <property type="protein sequence ID" value="CRY94786.1"/>
    <property type="molecule type" value="Genomic_DNA"/>
</dbReference>
<dbReference type="AlphaFoldDB" id="A0A0H5PYK1"/>